<keyword evidence="2" id="KW-0472">Membrane</keyword>
<dbReference type="RefSeq" id="WP_143785299.1">
    <property type="nucleotide sequence ID" value="NZ_FUZP01000001.1"/>
</dbReference>
<protein>
    <submittedName>
        <fullName evidence="3">Uncharacterized protein</fullName>
    </submittedName>
</protein>
<accession>A0A1T5IIL0</accession>
<proteinExistence type="predicted"/>
<evidence type="ECO:0000313" key="4">
    <source>
        <dbReference type="Proteomes" id="UP000190857"/>
    </source>
</evidence>
<dbReference type="Proteomes" id="UP000190857">
    <property type="component" value="Unassembled WGS sequence"/>
</dbReference>
<keyword evidence="4" id="KW-1185">Reference proteome</keyword>
<dbReference type="EMBL" id="FUZP01000001">
    <property type="protein sequence ID" value="SKC38940.1"/>
    <property type="molecule type" value="Genomic_DNA"/>
</dbReference>
<feature type="region of interest" description="Disordered" evidence="1">
    <location>
        <begin position="359"/>
        <end position="380"/>
    </location>
</feature>
<evidence type="ECO:0000256" key="2">
    <source>
        <dbReference type="SAM" id="Phobius"/>
    </source>
</evidence>
<reference evidence="3 4" key="1">
    <citation type="submission" date="2017-02" db="EMBL/GenBank/DDBJ databases">
        <authorList>
            <person name="Peterson S.W."/>
        </authorList>
    </citation>
    <scope>NUCLEOTIDE SEQUENCE [LARGE SCALE GENOMIC DNA]</scope>
    <source>
        <strain evidence="3 4">VKM Ac-2059</strain>
    </source>
</reference>
<sequence length="380" mass="42048">MMSKREHGARRAWRIVAIAAILAIVGGAGYVWFGIKSLPPASAEELDATDRELFAELTEQYRAFAERPADLWTADYRYDTEPLILIRADSTRSSLWHYAYVINASNITDVSGMQKIDFPGNPLLSDVYATKTLGTASLEYWQPLAFTTTTLGDTPVLAMKYAPGELDGGDDKTQAVSTFALHEAFHINAQQAWDYDRGPEGDRIFDFPTDDAQMSLLRTEFRILDALTGQTDPSIVASRARDLLAIRAARYERWPALRVQDNTEAIEGTAVYLQRRMSDLTGGPIGILTNKAGASSTFTDVLAWVEEDPSRRELLERSLYYETGAQLGYALDVVAPDWKKQIEPPPAGERRTPHASLIAALGDPGSPTQAQIADIQARYP</sequence>
<evidence type="ECO:0000313" key="3">
    <source>
        <dbReference type="EMBL" id="SKC38940.1"/>
    </source>
</evidence>
<keyword evidence="2" id="KW-0812">Transmembrane</keyword>
<evidence type="ECO:0000256" key="1">
    <source>
        <dbReference type="SAM" id="MobiDB-lite"/>
    </source>
</evidence>
<gene>
    <name evidence="3" type="ORF">SAMN06309945_0487</name>
</gene>
<keyword evidence="2" id="KW-1133">Transmembrane helix</keyword>
<dbReference type="AlphaFoldDB" id="A0A1T5IIL0"/>
<organism evidence="3 4">
    <name type="scientific">Okibacterium fritillariae</name>
    <dbReference type="NCBI Taxonomy" id="123320"/>
    <lineage>
        <taxon>Bacteria</taxon>
        <taxon>Bacillati</taxon>
        <taxon>Actinomycetota</taxon>
        <taxon>Actinomycetes</taxon>
        <taxon>Micrococcales</taxon>
        <taxon>Microbacteriaceae</taxon>
        <taxon>Okibacterium</taxon>
    </lineage>
</organism>
<name>A0A1T5IIL0_9MICO</name>
<feature type="transmembrane region" description="Helical" evidence="2">
    <location>
        <begin position="12"/>
        <end position="33"/>
    </location>
</feature>
<dbReference type="OrthoDB" id="5114982at2"/>